<accession>A0A6J6ABX8</accession>
<evidence type="ECO:0000313" key="2">
    <source>
        <dbReference type="EMBL" id="CAB4365683.1"/>
    </source>
</evidence>
<name>A0A6J6ABX8_9ZZZZ</name>
<dbReference type="Gene3D" id="3.10.129.10">
    <property type="entry name" value="Hotdog Thioesterase"/>
    <property type="match status" value="1"/>
</dbReference>
<sequence>MVGGLVDLVVVRARVVEIVASGVQPTHGQVGQRQRQLAGHTVDHRSVDHLTLAGDRPFEQRSGDAEGHHRAATAVVGGEVHREQRSLTLALEATERTDDGQVVDVVAHVLRQRAVLTPAGQPGVDQPRVAGQAHVGAEAEAFHHAWPVAFQQHIGAVGQLQHELNALGCGEVDDHRATAAVRDELLRVGEPSRAGPLYANHIGPEVAEQHRAVRSRPQAGEVEYAQAAERAATHQRLPGCSVEVIMSINKLYDSQMTAEKPAHPDLDAPQLIHGRTWQEMPVGFRFQTSARTITEPDLVNFVTLVGVNEPLFMDERFGPAHGYTGKLVPGMMTFAYAEGLVIQGGSIHGTGLAFMHTELDIKRPVYVGDTIAVLVEVTESRAASTGERGVVTTRNTVFNQRDEVVMVYTPVRLTKGTPAS</sequence>
<feature type="domain" description="FAS1-like dehydratase" evidence="1">
    <location>
        <begin position="282"/>
        <end position="406"/>
    </location>
</feature>
<gene>
    <name evidence="2" type="ORF">UFOPK4189_03425</name>
</gene>
<dbReference type="SUPFAM" id="SSF54637">
    <property type="entry name" value="Thioesterase/thiol ester dehydrase-isomerase"/>
    <property type="match status" value="1"/>
</dbReference>
<dbReference type="InterPro" id="IPR052342">
    <property type="entry name" value="MCH/BMMD"/>
</dbReference>
<dbReference type="InterPro" id="IPR039569">
    <property type="entry name" value="FAS1-like_DH_region"/>
</dbReference>
<protein>
    <submittedName>
        <fullName evidence="2">Unannotated protein</fullName>
    </submittedName>
</protein>
<dbReference type="EMBL" id="CAESGF010000040">
    <property type="protein sequence ID" value="CAB4365683.1"/>
    <property type="molecule type" value="Genomic_DNA"/>
</dbReference>
<proteinExistence type="predicted"/>
<dbReference type="Pfam" id="PF13452">
    <property type="entry name" value="FAS1_DH_region"/>
    <property type="match status" value="1"/>
</dbReference>
<reference evidence="2" key="1">
    <citation type="submission" date="2020-05" db="EMBL/GenBank/DDBJ databases">
        <authorList>
            <person name="Chiriac C."/>
            <person name="Salcher M."/>
            <person name="Ghai R."/>
            <person name="Kavagutti S V."/>
        </authorList>
    </citation>
    <scope>NUCLEOTIDE SEQUENCE</scope>
</reference>
<organism evidence="2">
    <name type="scientific">freshwater metagenome</name>
    <dbReference type="NCBI Taxonomy" id="449393"/>
    <lineage>
        <taxon>unclassified sequences</taxon>
        <taxon>metagenomes</taxon>
        <taxon>ecological metagenomes</taxon>
    </lineage>
</organism>
<dbReference type="AlphaFoldDB" id="A0A6J6ABX8"/>
<dbReference type="PANTHER" id="PTHR43664">
    <property type="entry name" value="MONOAMINE OXIDASE-RELATED"/>
    <property type="match status" value="1"/>
</dbReference>
<evidence type="ECO:0000259" key="1">
    <source>
        <dbReference type="Pfam" id="PF13452"/>
    </source>
</evidence>
<dbReference type="InterPro" id="IPR029069">
    <property type="entry name" value="HotDog_dom_sf"/>
</dbReference>
<dbReference type="PANTHER" id="PTHR43664:SF1">
    <property type="entry name" value="BETA-METHYLMALYL-COA DEHYDRATASE"/>
    <property type="match status" value="1"/>
</dbReference>